<dbReference type="NCBIfam" id="NF008865">
    <property type="entry name" value="PRK11898.1"/>
    <property type="match status" value="1"/>
</dbReference>
<organism evidence="12 13">
    <name type="scientific">Polycladospora coralii</name>
    <dbReference type="NCBI Taxonomy" id="2771432"/>
    <lineage>
        <taxon>Bacteria</taxon>
        <taxon>Bacillati</taxon>
        <taxon>Bacillota</taxon>
        <taxon>Bacilli</taxon>
        <taxon>Bacillales</taxon>
        <taxon>Thermoactinomycetaceae</taxon>
        <taxon>Polycladospora</taxon>
    </lineage>
</organism>
<dbReference type="PANTHER" id="PTHR21022:SF19">
    <property type="entry name" value="PREPHENATE DEHYDRATASE-RELATED"/>
    <property type="match status" value="1"/>
</dbReference>
<comment type="caution">
    <text evidence="12">The sequence shown here is derived from an EMBL/GenBank/DDBJ whole genome shotgun (WGS) entry which is preliminary data.</text>
</comment>
<feature type="domain" description="ACT" evidence="11">
    <location>
        <begin position="204"/>
        <end position="281"/>
    </location>
</feature>
<dbReference type="Gene3D" id="3.30.70.260">
    <property type="match status" value="1"/>
</dbReference>
<sequence>MSRADVIAYLGPEGTFTHQVANILFPHHHSMPFSNIPDTIQAITSNEEISYAVVPIENGIEGTVHVTMDWLIHHVHVPIQGEFIFPIHHALLVHPSYSNLPLTSFTKVLSHPQALAQCRHFIRDHLSHAEMVYTESTAHAAMQIGQQPEEAWLAIGTADAARLNQLSVYKQGIEDYENNHTRFMVIGDRPVNWHATNQNEKLSMLLTLPADYPGALALILALFSRKNLNLCYIQSRPTKTGLGNYFFWIDCELPADATDWIQVITEIKDLQCDVRILGAYPSRIYDQLMKSGDGHLIMKPIS</sequence>
<dbReference type="RefSeq" id="WP_191138399.1">
    <property type="nucleotide sequence ID" value="NZ_JACXAH010000005.1"/>
</dbReference>
<evidence type="ECO:0000256" key="4">
    <source>
        <dbReference type="ARBA" id="ARBA00022605"/>
    </source>
</evidence>
<comment type="catalytic activity">
    <reaction evidence="8">
        <text>prephenate + H(+) = 3-phenylpyruvate + CO2 + H2O</text>
        <dbReference type="Rhea" id="RHEA:21648"/>
        <dbReference type="ChEBI" id="CHEBI:15377"/>
        <dbReference type="ChEBI" id="CHEBI:15378"/>
        <dbReference type="ChEBI" id="CHEBI:16526"/>
        <dbReference type="ChEBI" id="CHEBI:18005"/>
        <dbReference type="ChEBI" id="CHEBI:29934"/>
        <dbReference type="EC" id="4.2.1.51"/>
    </reaction>
</comment>
<dbReference type="PROSITE" id="PS51171">
    <property type="entry name" value="PREPHENATE_DEHYDR_3"/>
    <property type="match status" value="1"/>
</dbReference>
<keyword evidence="13" id="KW-1185">Reference proteome</keyword>
<keyword evidence="6" id="KW-0584">Phenylalanine biosynthesis</keyword>
<evidence type="ECO:0000256" key="5">
    <source>
        <dbReference type="ARBA" id="ARBA00023141"/>
    </source>
</evidence>
<dbReference type="Proteomes" id="UP000661691">
    <property type="component" value="Unassembled WGS sequence"/>
</dbReference>
<evidence type="ECO:0000256" key="8">
    <source>
        <dbReference type="ARBA" id="ARBA00047848"/>
    </source>
</evidence>
<keyword evidence="5" id="KW-0057">Aromatic amino acid biosynthesis</keyword>
<evidence type="ECO:0000256" key="2">
    <source>
        <dbReference type="ARBA" id="ARBA00013147"/>
    </source>
</evidence>
<evidence type="ECO:0000259" key="11">
    <source>
        <dbReference type="PROSITE" id="PS51671"/>
    </source>
</evidence>
<evidence type="ECO:0000256" key="9">
    <source>
        <dbReference type="PIRSR" id="PIRSR001500-2"/>
    </source>
</evidence>
<comment type="pathway">
    <text evidence="1">Amino-acid biosynthesis; L-phenylalanine biosynthesis; phenylpyruvate from prephenate: step 1/1.</text>
</comment>
<dbReference type="EC" id="4.2.1.51" evidence="2"/>
<dbReference type="PROSITE" id="PS51671">
    <property type="entry name" value="ACT"/>
    <property type="match status" value="1"/>
</dbReference>
<dbReference type="InterPro" id="IPR001086">
    <property type="entry name" value="Preph_deHydtase"/>
</dbReference>
<evidence type="ECO:0000256" key="1">
    <source>
        <dbReference type="ARBA" id="ARBA00004741"/>
    </source>
</evidence>
<reference evidence="12" key="1">
    <citation type="submission" date="2020-09" db="EMBL/GenBank/DDBJ databases">
        <title>A novel bacterium of genus Hazenella, isolated from South China Sea.</title>
        <authorList>
            <person name="Huang H."/>
            <person name="Mo K."/>
            <person name="Hu Y."/>
        </authorList>
    </citation>
    <scope>NUCLEOTIDE SEQUENCE</scope>
    <source>
        <strain evidence="12">IB182357</strain>
    </source>
</reference>
<dbReference type="InterPro" id="IPR045865">
    <property type="entry name" value="ACT-like_dom_sf"/>
</dbReference>
<accession>A0A926NE38</accession>
<dbReference type="PANTHER" id="PTHR21022">
    <property type="entry name" value="PREPHENATE DEHYDRATASE P PROTEIN"/>
    <property type="match status" value="1"/>
</dbReference>
<dbReference type="InterPro" id="IPR002912">
    <property type="entry name" value="ACT_dom"/>
</dbReference>
<evidence type="ECO:0000313" key="12">
    <source>
        <dbReference type="EMBL" id="MBD1371763.1"/>
    </source>
</evidence>
<dbReference type="GO" id="GO:0009094">
    <property type="term" value="P:L-phenylalanine biosynthetic process"/>
    <property type="evidence" value="ECO:0007669"/>
    <property type="project" value="UniProtKB-KW"/>
</dbReference>
<dbReference type="GO" id="GO:0004664">
    <property type="term" value="F:prephenate dehydratase activity"/>
    <property type="evidence" value="ECO:0007669"/>
    <property type="project" value="UniProtKB-EC"/>
</dbReference>
<keyword evidence="7 12" id="KW-0456">Lyase</keyword>
<feature type="site" description="Essential for prephenate dehydratase activity" evidence="9">
    <location>
        <position position="181"/>
    </location>
</feature>
<dbReference type="Gene3D" id="3.40.190.10">
    <property type="entry name" value="Periplasmic binding protein-like II"/>
    <property type="match status" value="2"/>
</dbReference>
<dbReference type="PIRSF" id="PIRSF001500">
    <property type="entry name" value="Chor_mut_pdt_Ppr"/>
    <property type="match status" value="1"/>
</dbReference>
<keyword evidence="4" id="KW-0028">Amino-acid biosynthesis</keyword>
<proteinExistence type="predicted"/>
<evidence type="ECO:0000256" key="7">
    <source>
        <dbReference type="ARBA" id="ARBA00023239"/>
    </source>
</evidence>
<evidence type="ECO:0000256" key="3">
    <source>
        <dbReference type="ARBA" id="ARBA00021872"/>
    </source>
</evidence>
<dbReference type="SUPFAM" id="SSF55021">
    <property type="entry name" value="ACT-like"/>
    <property type="match status" value="1"/>
</dbReference>
<dbReference type="InterPro" id="IPR008242">
    <property type="entry name" value="Chor_mutase/pphenate_deHydtase"/>
</dbReference>
<evidence type="ECO:0000256" key="6">
    <source>
        <dbReference type="ARBA" id="ARBA00023222"/>
    </source>
</evidence>
<name>A0A926NE38_9BACL</name>
<dbReference type="AlphaFoldDB" id="A0A926NE38"/>
<dbReference type="CDD" id="cd04905">
    <property type="entry name" value="ACT_CM-PDT"/>
    <property type="match status" value="1"/>
</dbReference>
<dbReference type="CDD" id="cd13633">
    <property type="entry name" value="PBP2_Sa-PDT_like"/>
    <property type="match status" value="1"/>
</dbReference>
<feature type="domain" description="Prephenate dehydratase" evidence="10">
    <location>
        <begin position="6"/>
        <end position="188"/>
    </location>
</feature>
<protein>
    <recommendedName>
        <fullName evidence="3">Prephenate dehydratase</fullName>
        <ecNumber evidence="2">4.2.1.51</ecNumber>
    </recommendedName>
</protein>
<evidence type="ECO:0000313" key="13">
    <source>
        <dbReference type="Proteomes" id="UP000661691"/>
    </source>
</evidence>
<dbReference type="GO" id="GO:0005737">
    <property type="term" value="C:cytoplasm"/>
    <property type="evidence" value="ECO:0007669"/>
    <property type="project" value="TreeGrafter"/>
</dbReference>
<dbReference type="Pfam" id="PF00800">
    <property type="entry name" value="PDT"/>
    <property type="match status" value="1"/>
</dbReference>
<dbReference type="SUPFAM" id="SSF53850">
    <property type="entry name" value="Periplasmic binding protein-like II"/>
    <property type="match status" value="1"/>
</dbReference>
<gene>
    <name evidence="12" type="primary">pheA</name>
    <name evidence="12" type="ORF">IC620_05245</name>
</gene>
<dbReference type="EMBL" id="JACXAH010000005">
    <property type="protein sequence ID" value="MBD1371763.1"/>
    <property type="molecule type" value="Genomic_DNA"/>
</dbReference>
<evidence type="ECO:0000259" key="10">
    <source>
        <dbReference type="PROSITE" id="PS51171"/>
    </source>
</evidence>